<keyword evidence="3" id="KW-1185">Reference proteome</keyword>
<dbReference type="EMBL" id="JAEDAJ010000004">
    <property type="protein sequence ID" value="MBK0331662.1"/>
    <property type="molecule type" value="Genomic_DNA"/>
</dbReference>
<evidence type="ECO:0000256" key="1">
    <source>
        <dbReference type="SAM" id="Phobius"/>
    </source>
</evidence>
<organism evidence="2 3">
    <name type="scientific">Brachybacterium halotolerans</name>
    <dbReference type="NCBI Taxonomy" id="2795215"/>
    <lineage>
        <taxon>Bacteria</taxon>
        <taxon>Bacillati</taxon>
        <taxon>Actinomycetota</taxon>
        <taxon>Actinomycetes</taxon>
        <taxon>Micrococcales</taxon>
        <taxon>Dermabacteraceae</taxon>
        <taxon>Brachybacterium</taxon>
    </lineage>
</organism>
<dbReference type="Proteomes" id="UP000612352">
    <property type="component" value="Unassembled WGS sequence"/>
</dbReference>
<feature type="transmembrane region" description="Helical" evidence="1">
    <location>
        <begin position="135"/>
        <end position="153"/>
    </location>
</feature>
<gene>
    <name evidence="2" type="ORF">I8D64_09630</name>
</gene>
<proteinExistence type="predicted"/>
<feature type="transmembrane region" description="Helical" evidence="1">
    <location>
        <begin position="30"/>
        <end position="56"/>
    </location>
</feature>
<sequence length="189" mass="19108">MAQSALPTPAVPASFGAALRGLYLVRSGFALVWAILLFAIGSGPLLVPLLVIYPLFDAAAVLWQMRRAEAGGSERTAERVNIGVSIVVAVALGIAAGISPASALVVWGIWAIGAGVPQLLAAVRRRRLGGQVPQMLSGGISVLAGASFLLQGLHGSSALTSVGGYAVLGGIFYLVSALRLRPAGGGRAA</sequence>
<protein>
    <recommendedName>
        <fullName evidence="4">DUF308 domain-containing protein</fullName>
    </recommendedName>
</protein>
<evidence type="ECO:0008006" key="4">
    <source>
        <dbReference type="Google" id="ProtNLM"/>
    </source>
</evidence>
<keyword evidence="1" id="KW-0812">Transmembrane</keyword>
<feature type="transmembrane region" description="Helical" evidence="1">
    <location>
        <begin position="104"/>
        <end position="123"/>
    </location>
</feature>
<keyword evidence="1" id="KW-1133">Transmembrane helix</keyword>
<reference evidence="2 3" key="1">
    <citation type="submission" date="2020-12" db="EMBL/GenBank/DDBJ databases">
        <title>Brachybacterium sp. MASK1Z-5, whole genome shotgun sequence.</title>
        <authorList>
            <person name="Tuo L."/>
        </authorList>
    </citation>
    <scope>NUCLEOTIDE SEQUENCE [LARGE SCALE GENOMIC DNA]</scope>
    <source>
        <strain evidence="2 3">MASK1Z-5</strain>
    </source>
</reference>
<evidence type="ECO:0000313" key="3">
    <source>
        <dbReference type="Proteomes" id="UP000612352"/>
    </source>
</evidence>
<accession>A0ABS1BBW4</accession>
<feature type="transmembrane region" description="Helical" evidence="1">
    <location>
        <begin position="77"/>
        <end position="98"/>
    </location>
</feature>
<name>A0ABS1BBW4_9MICO</name>
<dbReference type="RefSeq" id="WP_200502280.1">
    <property type="nucleotide sequence ID" value="NZ_JAEDAJ010000004.1"/>
</dbReference>
<evidence type="ECO:0000313" key="2">
    <source>
        <dbReference type="EMBL" id="MBK0331662.1"/>
    </source>
</evidence>
<keyword evidence="1" id="KW-0472">Membrane</keyword>
<comment type="caution">
    <text evidence="2">The sequence shown here is derived from an EMBL/GenBank/DDBJ whole genome shotgun (WGS) entry which is preliminary data.</text>
</comment>
<feature type="transmembrane region" description="Helical" evidence="1">
    <location>
        <begin position="159"/>
        <end position="178"/>
    </location>
</feature>